<dbReference type="GO" id="GO:0016791">
    <property type="term" value="F:phosphatase activity"/>
    <property type="evidence" value="ECO:0007669"/>
    <property type="project" value="UniProtKB-ARBA"/>
</dbReference>
<proteinExistence type="predicted"/>
<dbReference type="Gene3D" id="3.30.1240.10">
    <property type="match status" value="1"/>
</dbReference>
<evidence type="ECO:0000313" key="1">
    <source>
        <dbReference type="EMBL" id="MBC5715044.1"/>
    </source>
</evidence>
<dbReference type="InterPro" id="IPR023214">
    <property type="entry name" value="HAD_sf"/>
</dbReference>
<sequence>MGKIIFFDIDGTLVGFKGDILDSTREALQAAKRNGHKILLCTGRSKNQIYPWLLEEGFQGIVAAAGAYVECDGKIIYHHTMQKEDVQKAVSYLRKWQAPYGFQSATGTIVHADQKDAMQRVFMDMGIDIEKIEQIFSGLLVENGEDFYDRVEKMMYYHCPKIVSEVQKVLAPDMDVTVTSFEEPDECSGEITTAGVNKATGMQKAVEYFGLTREDTVAFGDGPNDMEMLQYAKIGVAMGNAVLELKQHAYMVTDDIGYAGVAHAMLKLGLI</sequence>
<dbReference type="PANTHER" id="PTHR10000">
    <property type="entry name" value="PHOSPHOSERINE PHOSPHATASE"/>
    <property type="match status" value="1"/>
</dbReference>
<accession>A0A923RW93</accession>
<dbReference type="SFLD" id="SFLDG01140">
    <property type="entry name" value="C2.B:_Phosphomannomutase_and_P"/>
    <property type="match status" value="1"/>
</dbReference>
<dbReference type="InterPro" id="IPR000150">
    <property type="entry name" value="Cof"/>
</dbReference>
<dbReference type="PANTHER" id="PTHR10000:SF25">
    <property type="entry name" value="PHOSPHATASE YKRA-RELATED"/>
    <property type="match status" value="1"/>
</dbReference>
<dbReference type="AlphaFoldDB" id="A0A923RW93"/>
<name>A0A923RW93_9FIRM</name>
<dbReference type="SFLD" id="SFLDS00003">
    <property type="entry name" value="Haloacid_Dehalogenase"/>
    <property type="match status" value="1"/>
</dbReference>
<dbReference type="RefSeq" id="WP_178051266.1">
    <property type="nucleotide sequence ID" value="NZ_JACOPH010000013.1"/>
</dbReference>
<keyword evidence="2" id="KW-1185">Reference proteome</keyword>
<dbReference type="EMBL" id="JACOPH010000013">
    <property type="protein sequence ID" value="MBC5715044.1"/>
    <property type="molecule type" value="Genomic_DNA"/>
</dbReference>
<dbReference type="SUPFAM" id="SSF56784">
    <property type="entry name" value="HAD-like"/>
    <property type="match status" value="1"/>
</dbReference>
<reference evidence="1" key="1">
    <citation type="submission" date="2020-08" db="EMBL/GenBank/DDBJ databases">
        <title>Genome public.</title>
        <authorList>
            <person name="Liu C."/>
            <person name="Sun Q."/>
        </authorList>
    </citation>
    <scope>NUCLEOTIDE SEQUENCE</scope>
    <source>
        <strain evidence="1">BX1005</strain>
    </source>
</reference>
<organism evidence="1 2">
    <name type="scientific">Roseburia zhanii</name>
    <dbReference type="NCBI Taxonomy" id="2763064"/>
    <lineage>
        <taxon>Bacteria</taxon>
        <taxon>Bacillati</taxon>
        <taxon>Bacillota</taxon>
        <taxon>Clostridia</taxon>
        <taxon>Lachnospirales</taxon>
        <taxon>Lachnospiraceae</taxon>
        <taxon>Roseburia</taxon>
    </lineage>
</organism>
<evidence type="ECO:0000313" key="2">
    <source>
        <dbReference type="Proteomes" id="UP000606720"/>
    </source>
</evidence>
<dbReference type="NCBIfam" id="TIGR01484">
    <property type="entry name" value="HAD-SF-IIB"/>
    <property type="match status" value="1"/>
</dbReference>
<dbReference type="InterPro" id="IPR006379">
    <property type="entry name" value="HAD-SF_hydro_IIB"/>
</dbReference>
<dbReference type="InterPro" id="IPR036412">
    <property type="entry name" value="HAD-like_sf"/>
</dbReference>
<dbReference type="GO" id="GO:0005829">
    <property type="term" value="C:cytosol"/>
    <property type="evidence" value="ECO:0007669"/>
    <property type="project" value="TreeGrafter"/>
</dbReference>
<dbReference type="Pfam" id="PF08282">
    <property type="entry name" value="Hydrolase_3"/>
    <property type="match status" value="1"/>
</dbReference>
<dbReference type="GO" id="GO:0000287">
    <property type="term" value="F:magnesium ion binding"/>
    <property type="evidence" value="ECO:0007669"/>
    <property type="project" value="TreeGrafter"/>
</dbReference>
<gene>
    <name evidence="1" type="ORF">H8S17_12690</name>
</gene>
<dbReference type="Gene3D" id="3.40.50.1000">
    <property type="entry name" value="HAD superfamily/HAD-like"/>
    <property type="match status" value="1"/>
</dbReference>
<dbReference type="Proteomes" id="UP000606720">
    <property type="component" value="Unassembled WGS sequence"/>
</dbReference>
<dbReference type="NCBIfam" id="TIGR00099">
    <property type="entry name" value="Cof-subfamily"/>
    <property type="match status" value="1"/>
</dbReference>
<protein>
    <submittedName>
        <fullName evidence="1">HAD family phosphatase</fullName>
    </submittedName>
</protein>
<comment type="caution">
    <text evidence="1">The sequence shown here is derived from an EMBL/GenBank/DDBJ whole genome shotgun (WGS) entry which is preliminary data.</text>
</comment>
<dbReference type="PROSITE" id="PS01229">
    <property type="entry name" value="COF_2"/>
    <property type="match status" value="1"/>
</dbReference>